<dbReference type="AlphaFoldDB" id="A0A420YER5"/>
<evidence type="ECO:0000313" key="3">
    <source>
        <dbReference type="EMBL" id="RKU46403.1"/>
    </source>
</evidence>
<dbReference type="Proteomes" id="UP000275385">
    <property type="component" value="Unassembled WGS sequence"/>
</dbReference>
<feature type="transmembrane region" description="Helical" evidence="1">
    <location>
        <begin position="108"/>
        <end position="126"/>
    </location>
</feature>
<comment type="caution">
    <text evidence="3">The sequence shown here is derived from an EMBL/GenBank/DDBJ whole genome shotgun (WGS) entry which is preliminary data.</text>
</comment>
<proteinExistence type="predicted"/>
<evidence type="ECO:0000256" key="1">
    <source>
        <dbReference type="SAM" id="Phobius"/>
    </source>
</evidence>
<evidence type="ECO:0000259" key="2">
    <source>
        <dbReference type="Pfam" id="PF24800"/>
    </source>
</evidence>
<dbReference type="PANTHER" id="PTHR42109:SF2">
    <property type="entry name" value="INTEGRAL MEMBRANE PROTEIN"/>
    <property type="match status" value="1"/>
</dbReference>
<dbReference type="EMBL" id="QVQW01000014">
    <property type="protein sequence ID" value="RKU46403.1"/>
    <property type="molecule type" value="Genomic_DNA"/>
</dbReference>
<dbReference type="PANTHER" id="PTHR42109">
    <property type="entry name" value="UNPLACED GENOMIC SCAFFOLD UM_SCAF_CONTIG_1.265, WHOLE GENOME SHOTGUN SEQUENCE"/>
    <property type="match status" value="1"/>
</dbReference>
<sequence>MTMNPHTAAAIAQLIFYAPIVPLSIYLLVANWPNRPRMAWYPPVPFSIVRLVGAILIIAEEQKPGNIGLIVATIVLLNVGLVPLIIAFLGVVRLVIQSNFPESKQTTLFIKLIRWNLLIAVALLSASGSFAGQPEHANSQSILSKVAYFQFTAVLVALIAFSWTHYRPSMIKEEDRIYLKWALLASPTLVVRTVYGLISVFDATGGRILTSMWSPLFGSATAFALMALLMEYISLCCFLYLSVHRLRTSRRRVDGEERELQYQPKYVV</sequence>
<keyword evidence="1" id="KW-0812">Transmembrane</keyword>
<feature type="transmembrane region" description="Helical" evidence="1">
    <location>
        <begin position="40"/>
        <end position="59"/>
    </location>
</feature>
<gene>
    <name evidence="3" type="ORF">DL546_005417</name>
</gene>
<evidence type="ECO:0000313" key="4">
    <source>
        <dbReference type="Proteomes" id="UP000275385"/>
    </source>
</evidence>
<feature type="transmembrane region" description="Helical" evidence="1">
    <location>
        <begin position="65"/>
        <end position="96"/>
    </location>
</feature>
<organism evidence="3 4">
    <name type="scientific">Coniochaeta pulveracea</name>
    <dbReference type="NCBI Taxonomy" id="177199"/>
    <lineage>
        <taxon>Eukaryota</taxon>
        <taxon>Fungi</taxon>
        <taxon>Dikarya</taxon>
        <taxon>Ascomycota</taxon>
        <taxon>Pezizomycotina</taxon>
        <taxon>Sordariomycetes</taxon>
        <taxon>Sordariomycetidae</taxon>
        <taxon>Coniochaetales</taxon>
        <taxon>Coniochaetaceae</taxon>
        <taxon>Coniochaeta</taxon>
    </lineage>
</organism>
<feature type="transmembrane region" description="Helical" evidence="1">
    <location>
        <begin position="178"/>
        <end position="201"/>
    </location>
</feature>
<dbReference type="OrthoDB" id="2560628at2759"/>
<keyword evidence="1" id="KW-0472">Membrane</keyword>
<feature type="domain" description="DUF7702" evidence="2">
    <location>
        <begin position="6"/>
        <end position="243"/>
    </location>
</feature>
<keyword evidence="1" id="KW-1133">Transmembrane helix</keyword>
<protein>
    <recommendedName>
        <fullName evidence="2">DUF7702 domain-containing protein</fullName>
    </recommendedName>
</protein>
<reference evidence="3 4" key="1">
    <citation type="submission" date="2018-08" db="EMBL/GenBank/DDBJ databases">
        <title>Draft genome of the lignicolous fungus Coniochaeta pulveracea.</title>
        <authorList>
            <person name="Borstlap C.J."/>
            <person name="De Witt R.N."/>
            <person name="Botha A."/>
            <person name="Volschenk H."/>
        </authorList>
    </citation>
    <scope>NUCLEOTIDE SEQUENCE [LARGE SCALE GENOMIC DNA]</scope>
    <source>
        <strain evidence="3 4">CAB683</strain>
    </source>
</reference>
<accession>A0A420YER5</accession>
<feature type="transmembrane region" description="Helical" evidence="1">
    <location>
        <begin position="221"/>
        <end position="243"/>
    </location>
</feature>
<feature type="transmembrane region" description="Helical" evidence="1">
    <location>
        <begin position="6"/>
        <end position="28"/>
    </location>
</feature>
<keyword evidence="4" id="KW-1185">Reference proteome</keyword>
<dbReference type="Pfam" id="PF24800">
    <property type="entry name" value="DUF7702"/>
    <property type="match status" value="1"/>
</dbReference>
<dbReference type="InterPro" id="IPR056119">
    <property type="entry name" value="DUF7702"/>
</dbReference>
<name>A0A420YER5_9PEZI</name>
<feature type="transmembrane region" description="Helical" evidence="1">
    <location>
        <begin position="146"/>
        <end position="166"/>
    </location>
</feature>